<evidence type="ECO:0000256" key="8">
    <source>
        <dbReference type="ARBA" id="ARBA00022777"/>
    </source>
</evidence>
<comment type="similarity">
    <text evidence="3 14">Belongs to the carbohydrate kinase PfkB family.</text>
</comment>
<keyword evidence="17" id="KW-1185">Reference proteome</keyword>
<gene>
    <name evidence="16" type="ORF">BDA99DRAFT_528266</name>
</gene>
<dbReference type="Pfam" id="PF00294">
    <property type="entry name" value="PfkB"/>
    <property type="match status" value="1"/>
</dbReference>
<keyword evidence="10 14" id="KW-0460">Magnesium</keyword>
<dbReference type="GO" id="GO:0044209">
    <property type="term" value="P:AMP salvage"/>
    <property type="evidence" value="ECO:0007669"/>
    <property type="project" value="UniProtKB-UniRule"/>
</dbReference>
<evidence type="ECO:0000259" key="15">
    <source>
        <dbReference type="Pfam" id="PF00294"/>
    </source>
</evidence>
<organism evidence="16 17">
    <name type="scientific">Phascolomyces articulosus</name>
    <dbReference type="NCBI Taxonomy" id="60185"/>
    <lineage>
        <taxon>Eukaryota</taxon>
        <taxon>Fungi</taxon>
        <taxon>Fungi incertae sedis</taxon>
        <taxon>Mucoromycota</taxon>
        <taxon>Mucoromycotina</taxon>
        <taxon>Mucoromycetes</taxon>
        <taxon>Mucorales</taxon>
        <taxon>Lichtheimiaceae</taxon>
        <taxon>Phascolomyces</taxon>
    </lineage>
</organism>
<dbReference type="CDD" id="cd01168">
    <property type="entry name" value="adenosine_kinase"/>
    <property type="match status" value="1"/>
</dbReference>
<feature type="domain" description="Carbohydrate kinase PfkB" evidence="15">
    <location>
        <begin position="27"/>
        <end position="336"/>
    </location>
</feature>
<dbReference type="Gene3D" id="3.40.1190.20">
    <property type="match status" value="1"/>
</dbReference>
<dbReference type="Proteomes" id="UP001209540">
    <property type="component" value="Unassembled WGS sequence"/>
</dbReference>
<reference evidence="16" key="1">
    <citation type="journal article" date="2022" name="IScience">
        <title>Evolution of zygomycete secretomes and the origins of terrestrial fungal ecologies.</title>
        <authorList>
            <person name="Chang Y."/>
            <person name="Wang Y."/>
            <person name="Mondo S."/>
            <person name="Ahrendt S."/>
            <person name="Andreopoulos W."/>
            <person name="Barry K."/>
            <person name="Beard J."/>
            <person name="Benny G.L."/>
            <person name="Blankenship S."/>
            <person name="Bonito G."/>
            <person name="Cuomo C."/>
            <person name="Desiro A."/>
            <person name="Gervers K.A."/>
            <person name="Hundley H."/>
            <person name="Kuo A."/>
            <person name="LaButti K."/>
            <person name="Lang B.F."/>
            <person name="Lipzen A."/>
            <person name="O'Donnell K."/>
            <person name="Pangilinan J."/>
            <person name="Reynolds N."/>
            <person name="Sandor L."/>
            <person name="Smith M.E."/>
            <person name="Tsang A."/>
            <person name="Grigoriev I.V."/>
            <person name="Stajich J.E."/>
            <person name="Spatafora J.W."/>
        </authorList>
    </citation>
    <scope>NUCLEOTIDE SEQUENCE</scope>
    <source>
        <strain evidence="16">RSA 2281</strain>
    </source>
</reference>
<dbReference type="PANTHER" id="PTHR45769">
    <property type="entry name" value="ADENOSINE KINASE"/>
    <property type="match status" value="1"/>
</dbReference>
<evidence type="ECO:0000256" key="6">
    <source>
        <dbReference type="ARBA" id="ARBA00022726"/>
    </source>
</evidence>
<evidence type="ECO:0000256" key="2">
    <source>
        <dbReference type="ARBA" id="ARBA00004801"/>
    </source>
</evidence>
<keyword evidence="7 14" id="KW-0547">Nucleotide-binding</keyword>
<evidence type="ECO:0000256" key="1">
    <source>
        <dbReference type="ARBA" id="ARBA00001946"/>
    </source>
</evidence>
<evidence type="ECO:0000313" key="16">
    <source>
        <dbReference type="EMBL" id="KAI9245214.1"/>
    </source>
</evidence>
<dbReference type="EMBL" id="JAIXMP010000053">
    <property type="protein sequence ID" value="KAI9245214.1"/>
    <property type="molecule type" value="Genomic_DNA"/>
</dbReference>
<keyword evidence="6 14" id="KW-0660">Purine salvage</keyword>
<name>A0AAD5P7N7_9FUNG</name>
<comment type="catalytic activity">
    <reaction evidence="11 14">
        <text>adenosine + ATP = AMP + ADP + H(+)</text>
        <dbReference type="Rhea" id="RHEA:20824"/>
        <dbReference type="ChEBI" id="CHEBI:15378"/>
        <dbReference type="ChEBI" id="CHEBI:16335"/>
        <dbReference type="ChEBI" id="CHEBI:30616"/>
        <dbReference type="ChEBI" id="CHEBI:456215"/>
        <dbReference type="ChEBI" id="CHEBI:456216"/>
        <dbReference type="EC" id="2.7.1.20"/>
    </reaction>
</comment>
<dbReference type="PROSITE" id="PS00584">
    <property type="entry name" value="PFKB_KINASES_2"/>
    <property type="match status" value="1"/>
</dbReference>
<dbReference type="EC" id="2.7.1.20" evidence="4 14"/>
<comment type="pathway">
    <text evidence="2 14">Purine metabolism; AMP biosynthesis via salvage pathway; AMP from adenosine: step 1/1.</text>
</comment>
<dbReference type="Gene3D" id="3.30.1110.10">
    <property type="match status" value="1"/>
</dbReference>
<dbReference type="InterPro" id="IPR029056">
    <property type="entry name" value="Ribokinase-like"/>
</dbReference>
<dbReference type="InterPro" id="IPR011611">
    <property type="entry name" value="PfkB_dom"/>
</dbReference>
<accession>A0AAD5P7N7</accession>
<dbReference type="AlphaFoldDB" id="A0AAD5P7N7"/>
<dbReference type="FunFam" id="3.40.1190.20:FF:000076">
    <property type="entry name" value="Adenosine kinase"/>
    <property type="match status" value="1"/>
</dbReference>
<feature type="active site" description="Proton acceptor" evidence="13">
    <location>
        <position position="296"/>
    </location>
</feature>
<evidence type="ECO:0000256" key="3">
    <source>
        <dbReference type="ARBA" id="ARBA00010688"/>
    </source>
</evidence>
<dbReference type="GO" id="GO:0004001">
    <property type="term" value="F:adenosine kinase activity"/>
    <property type="evidence" value="ECO:0007669"/>
    <property type="project" value="UniProtKB-UniRule"/>
</dbReference>
<evidence type="ECO:0000256" key="13">
    <source>
        <dbReference type="PIRSR" id="PIRSR601805-1"/>
    </source>
</evidence>
<evidence type="ECO:0000256" key="4">
    <source>
        <dbReference type="ARBA" id="ARBA00012119"/>
    </source>
</evidence>
<dbReference type="GO" id="GO:0005634">
    <property type="term" value="C:nucleus"/>
    <property type="evidence" value="ECO:0007669"/>
    <property type="project" value="TreeGrafter"/>
</dbReference>
<comment type="caution">
    <text evidence="16">The sequence shown here is derived from an EMBL/GenBank/DDBJ whole genome shotgun (WGS) entry which is preliminary data.</text>
</comment>
<evidence type="ECO:0000256" key="11">
    <source>
        <dbReference type="ARBA" id="ARBA00051362"/>
    </source>
</evidence>
<keyword evidence="5 14" id="KW-0808">Transferase</keyword>
<keyword evidence="9 14" id="KW-0067">ATP-binding</keyword>
<comment type="cofactor">
    <cofactor evidence="1 14">
        <name>Mg(2+)</name>
        <dbReference type="ChEBI" id="CHEBI:18420"/>
    </cofactor>
</comment>
<sequence length="347" mass="37285">MSGNYQLLAMENPLLDIQCNANQEILDKYGLKANDAILADESHKALYAEIVEKFDVVYVAGGAAQNTARGAQYLLPPNSTVYIGCVSDDKYATAMKEAATADGLRTNYQITTEAPTGTCGVLITGHNRSLVANLAAAEKFQVEFLKKPENWSIVENAKYYYFGSFFVTHDGGYASAIAVSEHAAANNKTFGLNLSAPFISQFFKERLDAVIKNTDLLFGNEDEARTYSTAAGWGTDDLKEIAKKLSQLPKGNARPRTVVITQGADETVVAVGDAVSVFPVTKVEDKDIVDTNGAGDAFCGGFMGLFAQGVEDAPRCVAAGHYIASLCIKQVGPTYPKVGEREAIPNF</sequence>
<dbReference type="InterPro" id="IPR001805">
    <property type="entry name" value="Adenokinase"/>
</dbReference>
<dbReference type="GO" id="GO:0006144">
    <property type="term" value="P:purine nucleobase metabolic process"/>
    <property type="evidence" value="ECO:0007669"/>
    <property type="project" value="TreeGrafter"/>
</dbReference>
<dbReference type="FunFam" id="3.30.1110.10:FF:000001">
    <property type="entry name" value="Adenosine kinase a"/>
    <property type="match status" value="1"/>
</dbReference>
<dbReference type="InterPro" id="IPR002173">
    <property type="entry name" value="Carboh/pur_kinase_PfkB_CS"/>
</dbReference>
<evidence type="ECO:0000256" key="10">
    <source>
        <dbReference type="ARBA" id="ARBA00022842"/>
    </source>
</evidence>
<evidence type="ECO:0000313" key="17">
    <source>
        <dbReference type="Proteomes" id="UP001209540"/>
    </source>
</evidence>
<proteinExistence type="inferred from homology"/>
<evidence type="ECO:0000256" key="9">
    <source>
        <dbReference type="ARBA" id="ARBA00022840"/>
    </source>
</evidence>
<protein>
    <recommendedName>
        <fullName evidence="12 14">Adenosine kinase</fullName>
        <shortName evidence="14">AK</shortName>
        <ecNumber evidence="4 14">2.7.1.20</ecNumber>
    </recommendedName>
    <alternativeName>
        <fullName evidence="14">Adenosine 5'-phosphotransferase</fullName>
    </alternativeName>
</protein>
<dbReference type="GO" id="GO:0005524">
    <property type="term" value="F:ATP binding"/>
    <property type="evidence" value="ECO:0007669"/>
    <property type="project" value="UniProtKB-UniRule"/>
</dbReference>
<dbReference type="PANTHER" id="PTHR45769:SF3">
    <property type="entry name" value="ADENOSINE KINASE"/>
    <property type="match status" value="1"/>
</dbReference>
<dbReference type="SUPFAM" id="SSF53613">
    <property type="entry name" value="Ribokinase-like"/>
    <property type="match status" value="1"/>
</dbReference>
<dbReference type="GO" id="GO:0005829">
    <property type="term" value="C:cytosol"/>
    <property type="evidence" value="ECO:0007669"/>
    <property type="project" value="TreeGrafter"/>
</dbReference>
<evidence type="ECO:0000256" key="12">
    <source>
        <dbReference type="ARBA" id="ARBA00068771"/>
    </source>
</evidence>
<dbReference type="PRINTS" id="PR00989">
    <property type="entry name" value="ADENOKINASE"/>
</dbReference>
<evidence type="ECO:0000256" key="14">
    <source>
        <dbReference type="RuleBase" id="RU368116"/>
    </source>
</evidence>
<evidence type="ECO:0000256" key="7">
    <source>
        <dbReference type="ARBA" id="ARBA00022741"/>
    </source>
</evidence>
<comment type="function">
    <text evidence="14">ATP dependent phosphorylation of adenosine and other related nucleoside analogs to monophosphate derivatives.</text>
</comment>
<dbReference type="GO" id="GO:0006166">
    <property type="term" value="P:purine ribonucleoside salvage"/>
    <property type="evidence" value="ECO:0007669"/>
    <property type="project" value="UniProtKB-KW"/>
</dbReference>
<evidence type="ECO:0000256" key="5">
    <source>
        <dbReference type="ARBA" id="ARBA00022679"/>
    </source>
</evidence>
<reference evidence="16" key="2">
    <citation type="submission" date="2023-02" db="EMBL/GenBank/DDBJ databases">
        <authorList>
            <consortium name="DOE Joint Genome Institute"/>
            <person name="Mondo S.J."/>
            <person name="Chang Y."/>
            <person name="Wang Y."/>
            <person name="Ahrendt S."/>
            <person name="Andreopoulos W."/>
            <person name="Barry K."/>
            <person name="Beard J."/>
            <person name="Benny G.L."/>
            <person name="Blankenship S."/>
            <person name="Bonito G."/>
            <person name="Cuomo C."/>
            <person name="Desiro A."/>
            <person name="Gervers K.A."/>
            <person name="Hundley H."/>
            <person name="Kuo A."/>
            <person name="LaButti K."/>
            <person name="Lang B.F."/>
            <person name="Lipzen A."/>
            <person name="O'Donnell K."/>
            <person name="Pangilinan J."/>
            <person name="Reynolds N."/>
            <person name="Sandor L."/>
            <person name="Smith M.W."/>
            <person name="Tsang A."/>
            <person name="Grigoriev I.V."/>
            <person name="Stajich J.E."/>
            <person name="Spatafora J.W."/>
        </authorList>
    </citation>
    <scope>NUCLEOTIDE SEQUENCE</scope>
    <source>
        <strain evidence="16">RSA 2281</strain>
    </source>
</reference>
<keyword evidence="8 14" id="KW-0418">Kinase</keyword>